<proteinExistence type="predicted"/>
<dbReference type="InterPro" id="IPR037056">
    <property type="entry name" value="RNase_H1_N_sf"/>
</dbReference>
<dbReference type="SUPFAM" id="SSF55658">
    <property type="entry name" value="L9 N-domain-like"/>
    <property type="match status" value="1"/>
</dbReference>
<dbReference type="Proteomes" id="UP000054217">
    <property type="component" value="Unassembled WGS sequence"/>
</dbReference>
<dbReference type="InterPro" id="IPR009027">
    <property type="entry name" value="Ribosomal_bL9/RNase_H1_N"/>
</dbReference>
<organism evidence="2 3">
    <name type="scientific">Pisolithus tinctorius Marx 270</name>
    <dbReference type="NCBI Taxonomy" id="870435"/>
    <lineage>
        <taxon>Eukaryota</taxon>
        <taxon>Fungi</taxon>
        <taxon>Dikarya</taxon>
        <taxon>Basidiomycota</taxon>
        <taxon>Agaricomycotina</taxon>
        <taxon>Agaricomycetes</taxon>
        <taxon>Agaricomycetidae</taxon>
        <taxon>Boletales</taxon>
        <taxon>Sclerodermatineae</taxon>
        <taxon>Pisolithaceae</taxon>
        <taxon>Pisolithus</taxon>
    </lineage>
</organism>
<evidence type="ECO:0000313" key="3">
    <source>
        <dbReference type="Proteomes" id="UP000054217"/>
    </source>
</evidence>
<dbReference type="Pfam" id="PF01693">
    <property type="entry name" value="Cauli_VI"/>
    <property type="match status" value="1"/>
</dbReference>
<dbReference type="EMBL" id="KN831956">
    <property type="protein sequence ID" value="KIO08941.1"/>
    <property type="molecule type" value="Genomic_DNA"/>
</dbReference>
<dbReference type="STRING" id="870435.A0A0C3PK03"/>
<evidence type="ECO:0000313" key="2">
    <source>
        <dbReference type="EMBL" id="KIO08941.1"/>
    </source>
</evidence>
<gene>
    <name evidence="2" type="ORF">M404DRAFT_76232</name>
</gene>
<reference evidence="2 3" key="1">
    <citation type="submission" date="2014-04" db="EMBL/GenBank/DDBJ databases">
        <authorList>
            <consortium name="DOE Joint Genome Institute"/>
            <person name="Kuo A."/>
            <person name="Kohler A."/>
            <person name="Costa M.D."/>
            <person name="Nagy L.G."/>
            <person name="Floudas D."/>
            <person name="Copeland A."/>
            <person name="Barry K.W."/>
            <person name="Cichocki N."/>
            <person name="Veneault-Fourrey C."/>
            <person name="LaButti K."/>
            <person name="Lindquist E.A."/>
            <person name="Lipzen A."/>
            <person name="Lundell T."/>
            <person name="Morin E."/>
            <person name="Murat C."/>
            <person name="Sun H."/>
            <person name="Tunlid A."/>
            <person name="Henrissat B."/>
            <person name="Grigoriev I.V."/>
            <person name="Hibbett D.S."/>
            <person name="Martin F."/>
            <person name="Nordberg H.P."/>
            <person name="Cantor M.N."/>
            <person name="Hua S.X."/>
        </authorList>
    </citation>
    <scope>NUCLEOTIDE SEQUENCE [LARGE SCALE GENOMIC DNA]</scope>
    <source>
        <strain evidence="2 3">Marx 270</strain>
    </source>
</reference>
<keyword evidence="3" id="KW-1185">Reference proteome</keyword>
<dbReference type="AlphaFoldDB" id="A0A0C3PK03"/>
<feature type="non-terminal residue" evidence="2">
    <location>
        <position position="90"/>
    </location>
</feature>
<reference evidence="3" key="2">
    <citation type="submission" date="2015-01" db="EMBL/GenBank/DDBJ databases">
        <title>Evolutionary Origins and Diversification of the Mycorrhizal Mutualists.</title>
        <authorList>
            <consortium name="DOE Joint Genome Institute"/>
            <consortium name="Mycorrhizal Genomics Consortium"/>
            <person name="Kohler A."/>
            <person name="Kuo A."/>
            <person name="Nagy L.G."/>
            <person name="Floudas D."/>
            <person name="Copeland A."/>
            <person name="Barry K.W."/>
            <person name="Cichocki N."/>
            <person name="Veneault-Fourrey C."/>
            <person name="LaButti K."/>
            <person name="Lindquist E.A."/>
            <person name="Lipzen A."/>
            <person name="Lundell T."/>
            <person name="Morin E."/>
            <person name="Murat C."/>
            <person name="Riley R."/>
            <person name="Ohm R."/>
            <person name="Sun H."/>
            <person name="Tunlid A."/>
            <person name="Henrissat B."/>
            <person name="Grigoriev I.V."/>
            <person name="Hibbett D.S."/>
            <person name="Martin F."/>
        </authorList>
    </citation>
    <scope>NUCLEOTIDE SEQUENCE [LARGE SCALE GENOMIC DNA]</scope>
    <source>
        <strain evidence="3">Marx 270</strain>
    </source>
</reference>
<feature type="non-terminal residue" evidence="2">
    <location>
        <position position="1"/>
    </location>
</feature>
<feature type="domain" description="Ribonuclease H1 N-terminal" evidence="1">
    <location>
        <begin position="17"/>
        <end position="57"/>
    </location>
</feature>
<evidence type="ECO:0000259" key="1">
    <source>
        <dbReference type="Pfam" id="PF01693"/>
    </source>
</evidence>
<dbReference type="HOGENOM" id="CLU_137526_1_0_1"/>
<protein>
    <recommendedName>
        <fullName evidence="1">Ribonuclease H1 N-terminal domain-containing protein</fullName>
    </recommendedName>
</protein>
<name>A0A0C3PK03_PISTI</name>
<sequence length="90" mass="9935">IPHPSDVLWPTSPPEGFYLIIVGQEVGIFYTWKDATLQVLDISGAVHYKCKTFQQALADYTATYNNSELCAILIPGGPFWPTAPHMPSPT</sequence>
<dbReference type="Gene3D" id="3.40.970.10">
    <property type="entry name" value="Ribonuclease H1, N-terminal domain"/>
    <property type="match status" value="1"/>
</dbReference>
<accession>A0A0C3PK03</accession>
<dbReference type="OrthoDB" id="2658750at2759"/>
<dbReference type="InterPro" id="IPR011320">
    <property type="entry name" value="RNase_H1_N"/>
</dbReference>
<dbReference type="InParanoid" id="A0A0C3PK03"/>